<protein>
    <recommendedName>
        <fullName evidence="6">FAD dependent oxidoreductase domain-containing protein</fullName>
    </recommendedName>
</protein>
<evidence type="ECO:0000256" key="5">
    <source>
        <dbReference type="ARBA" id="ARBA00023002"/>
    </source>
</evidence>
<dbReference type="GO" id="GO:0050660">
    <property type="term" value="F:flavin adenine dinucleotide binding"/>
    <property type="evidence" value="ECO:0007669"/>
    <property type="project" value="InterPro"/>
</dbReference>
<accession>A0A9W4W7A7</accession>
<evidence type="ECO:0000313" key="8">
    <source>
        <dbReference type="Proteomes" id="UP001152533"/>
    </source>
</evidence>
<gene>
    <name evidence="7" type="ORF">CGXH109_LOCUS7983</name>
</gene>
<reference evidence="7" key="1">
    <citation type="submission" date="2022-08" db="EMBL/GenBank/DDBJ databases">
        <authorList>
            <person name="Giroux E."/>
            <person name="Giroux E."/>
        </authorList>
    </citation>
    <scope>NUCLEOTIDE SEQUENCE</scope>
    <source>
        <strain evidence="7">H1091258</strain>
    </source>
</reference>
<evidence type="ECO:0000259" key="6">
    <source>
        <dbReference type="Pfam" id="PF01266"/>
    </source>
</evidence>
<feature type="domain" description="FAD dependent oxidoreductase" evidence="6">
    <location>
        <begin position="97"/>
        <end position="524"/>
    </location>
</feature>
<dbReference type="PANTHER" id="PTHR10961">
    <property type="entry name" value="PEROXISOMAL SARCOSINE OXIDASE"/>
    <property type="match status" value="1"/>
</dbReference>
<comment type="caution">
    <text evidence="7">The sequence shown here is derived from an EMBL/GenBank/DDBJ whole genome shotgun (WGS) entry which is preliminary data.</text>
</comment>
<name>A0A9W4W7A7_9PEZI</name>
<dbReference type="SUPFAM" id="SSF51905">
    <property type="entry name" value="FAD/NAD(P)-binding domain"/>
    <property type="match status" value="1"/>
</dbReference>
<proteinExistence type="inferred from homology"/>
<dbReference type="GO" id="GO:0008115">
    <property type="term" value="F:sarcosine oxidase activity"/>
    <property type="evidence" value="ECO:0007669"/>
    <property type="project" value="TreeGrafter"/>
</dbReference>
<keyword evidence="5" id="KW-0560">Oxidoreductase</keyword>
<dbReference type="AlphaFoldDB" id="A0A9W4W7A7"/>
<dbReference type="Pfam" id="PF01266">
    <property type="entry name" value="DAO"/>
    <property type="match status" value="1"/>
</dbReference>
<evidence type="ECO:0000256" key="1">
    <source>
        <dbReference type="ARBA" id="ARBA00001974"/>
    </source>
</evidence>
<dbReference type="InterPro" id="IPR045170">
    <property type="entry name" value="MTOX"/>
</dbReference>
<dbReference type="InterPro" id="IPR036188">
    <property type="entry name" value="FAD/NAD-bd_sf"/>
</dbReference>
<comment type="cofactor">
    <cofactor evidence="1">
        <name>FAD</name>
        <dbReference type="ChEBI" id="CHEBI:57692"/>
    </cofactor>
</comment>
<dbReference type="Proteomes" id="UP001152533">
    <property type="component" value="Unassembled WGS sequence"/>
</dbReference>
<dbReference type="EMBL" id="CAMGZC010000029">
    <property type="protein sequence ID" value="CAI0641804.1"/>
    <property type="molecule type" value="Genomic_DNA"/>
</dbReference>
<sequence>MVHNSNLALDGSDDTLGETEWKCVDKGFNRVSDAFIPHVSDRLILNRKIRKLEPVHDEAGNSRTRLSWYPGAANRTLESKNYDYTSMAVTFTVTRLGPGIFGLSLAVALSKKPGNRVHVFDRHQYDESGYSPDFAHSTQAASVDHNKIFRASYGKSIHYQRLALESRSAWEKINELRREEKNEEERFDLFSGCGMLRVQPDADLGALERETLRNFERDGLRDTQFVKSDPSDRQRATERGWDSKLLEFAIPDSSSNQSFEAVLDSTAGFTKCSEACAYFYKIAERQGVVFHFGPQKGGFGSLIEENVPESSKKRAIGLKTKDGVVHKADVVVIAAGSFSTQLLPELSYHLESSAGSVVTFKVDKDDERLWDKYSPERFPVITWKSAARTVDGKDIGSIYVFPRTSDGLIKIGYRGVKFTNFQPAPPDAGFTQDGKWSVPMSPADSRVVPDRAREAIKPFVSIFLPDFKEQDFYSTKMCWYTDSLDNSFVIDYVPNYADNSVFVCTGGSGHGAKFLPVLGEHAADILLNGEQSSSFMRPYWRWREIARRGNGLEEGPKGPRNIGSSNQ</sequence>
<dbReference type="PANTHER" id="PTHR10961:SF15">
    <property type="entry name" value="FAD DEPENDENT OXIDOREDUCTASE DOMAIN-CONTAINING PROTEIN"/>
    <property type="match status" value="1"/>
</dbReference>
<evidence type="ECO:0000256" key="4">
    <source>
        <dbReference type="ARBA" id="ARBA00022827"/>
    </source>
</evidence>
<comment type="similarity">
    <text evidence="2">Belongs to the MSOX/MTOX family.</text>
</comment>
<keyword evidence="8" id="KW-1185">Reference proteome</keyword>
<dbReference type="InterPro" id="IPR006076">
    <property type="entry name" value="FAD-dep_OxRdtase"/>
</dbReference>
<evidence type="ECO:0000256" key="3">
    <source>
        <dbReference type="ARBA" id="ARBA00022630"/>
    </source>
</evidence>
<evidence type="ECO:0000256" key="2">
    <source>
        <dbReference type="ARBA" id="ARBA00010989"/>
    </source>
</evidence>
<evidence type="ECO:0000313" key="7">
    <source>
        <dbReference type="EMBL" id="CAI0641804.1"/>
    </source>
</evidence>
<keyword evidence="3" id="KW-0285">Flavoprotein</keyword>
<keyword evidence="4" id="KW-0274">FAD</keyword>
<dbReference type="Gene3D" id="3.30.9.10">
    <property type="entry name" value="D-Amino Acid Oxidase, subunit A, domain 2"/>
    <property type="match status" value="1"/>
</dbReference>
<dbReference type="Gene3D" id="3.50.50.60">
    <property type="entry name" value="FAD/NAD(P)-binding domain"/>
    <property type="match status" value="1"/>
</dbReference>
<organism evidence="7 8">
    <name type="scientific">Colletotrichum noveboracense</name>
    <dbReference type="NCBI Taxonomy" id="2664923"/>
    <lineage>
        <taxon>Eukaryota</taxon>
        <taxon>Fungi</taxon>
        <taxon>Dikarya</taxon>
        <taxon>Ascomycota</taxon>
        <taxon>Pezizomycotina</taxon>
        <taxon>Sordariomycetes</taxon>
        <taxon>Hypocreomycetidae</taxon>
        <taxon>Glomerellales</taxon>
        <taxon>Glomerellaceae</taxon>
        <taxon>Colletotrichum</taxon>
        <taxon>Colletotrichum gloeosporioides species complex</taxon>
    </lineage>
</organism>